<keyword evidence="3" id="KW-0804">Transcription</keyword>
<dbReference type="InterPro" id="IPR001647">
    <property type="entry name" value="HTH_TetR"/>
</dbReference>
<dbReference type="PROSITE" id="PS50977">
    <property type="entry name" value="HTH_TETR_2"/>
    <property type="match status" value="1"/>
</dbReference>
<dbReference type="SUPFAM" id="SSF48498">
    <property type="entry name" value="Tetracyclin repressor-like, C-terminal domain"/>
    <property type="match status" value="1"/>
</dbReference>
<reference evidence="7 8" key="1">
    <citation type="submission" date="2016-10" db="EMBL/GenBank/DDBJ databases">
        <authorList>
            <person name="de Groot N.N."/>
        </authorList>
    </citation>
    <scope>NUCLEOTIDE SEQUENCE [LARGE SCALE GENOMIC DNA]</scope>
    <source>
        <strain evidence="7 8">CPCC 202808</strain>
    </source>
</reference>
<sequence length="202" mass="22926">MTQQRGRGRPRDPEVDRAILQAALELFIERGVEGMSIEQVARQAGVGKVTVYRRWASKEELAAQAIEWMVESRRDRPSNAEVEQVKPEQLLENMLDESAELAASHDFRALVARILGSSVSHPALMRTYWKHYVLPRRKAASAMLEHAKQAGRLAPDADLDVLIDMMAGAVVYRVLQPDPPDRAEMRRYLRQIYRQAGLLPDN</sequence>
<dbReference type="PRINTS" id="PR00455">
    <property type="entry name" value="HTHTETR"/>
</dbReference>
<dbReference type="PANTHER" id="PTHR30055:SF148">
    <property type="entry name" value="TETR-FAMILY TRANSCRIPTIONAL REGULATOR"/>
    <property type="match status" value="1"/>
</dbReference>
<evidence type="ECO:0000256" key="2">
    <source>
        <dbReference type="ARBA" id="ARBA00023125"/>
    </source>
</evidence>
<feature type="domain" description="HTH tetR-type" evidence="5">
    <location>
        <begin position="13"/>
        <end position="73"/>
    </location>
</feature>
<dbReference type="GO" id="GO:0003700">
    <property type="term" value="F:DNA-binding transcription factor activity"/>
    <property type="evidence" value="ECO:0007669"/>
    <property type="project" value="TreeGrafter"/>
</dbReference>
<keyword evidence="1" id="KW-0805">Transcription regulation</keyword>
<dbReference type="Proteomes" id="UP000533017">
    <property type="component" value="Unassembled WGS sequence"/>
</dbReference>
<evidence type="ECO:0000313" key="7">
    <source>
        <dbReference type="EMBL" id="SFG90280.1"/>
    </source>
</evidence>
<dbReference type="AlphaFoldDB" id="A0A1I2VMC4"/>
<dbReference type="STRING" id="504797.SAMN05421678_109247"/>
<evidence type="ECO:0000256" key="1">
    <source>
        <dbReference type="ARBA" id="ARBA00023015"/>
    </source>
</evidence>
<dbReference type="OrthoDB" id="4543698at2"/>
<reference evidence="6 9" key="2">
    <citation type="submission" date="2020-07" db="EMBL/GenBank/DDBJ databases">
        <title>Sequencing the genomes of 1000 actinobacteria strains.</title>
        <authorList>
            <person name="Klenk H.-P."/>
        </authorList>
    </citation>
    <scope>NUCLEOTIDE SEQUENCE [LARGE SCALE GENOMIC DNA]</scope>
    <source>
        <strain evidence="6 9">DSM 45117</strain>
    </source>
</reference>
<gene>
    <name evidence="6" type="ORF">FHR37_002112</name>
    <name evidence="7" type="ORF">SAMN05421678_109247</name>
</gene>
<organism evidence="7 8">
    <name type="scientific">Actinopolymorpha cephalotaxi</name>
    <dbReference type="NCBI Taxonomy" id="504797"/>
    <lineage>
        <taxon>Bacteria</taxon>
        <taxon>Bacillati</taxon>
        <taxon>Actinomycetota</taxon>
        <taxon>Actinomycetes</taxon>
        <taxon>Propionibacteriales</taxon>
        <taxon>Actinopolymorphaceae</taxon>
        <taxon>Actinopolymorpha</taxon>
    </lineage>
</organism>
<dbReference type="EMBL" id="JACBZA010000001">
    <property type="protein sequence ID" value="NYH83261.1"/>
    <property type="molecule type" value="Genomic_DNA"/>
</dbReference>
<keyword evidence="9" id="KW-1185">Reference proteome</keyword>
<dbReference type="Gene3D" id="1.10.357.10">
    <property type="entry name" value="Tetracycline Repressor, domain 2"/>
    <property type="match status" value="1"/>
</dbReference>
<dbReference type="SUPFAM" id="SSF46689">
    <property type="entry name" value="Homeodomain-like"/>
    <property type="match status" value="1"/>
</dbReference>
<evidence type="ECO:0000256" key="4">
    <source>
        <dbReference type="PROSITE-ProRule" id="PRU00335"/>
    </source>
</evidence>
<keyword evidence="2 4" id="KW-0238">DNA-binding</keyword>
<dbReference type="RefSeq" id="WP_092884462.1">
    <property type="nucleotide sequence ID" value="NZ_FOOI01000009.1"/>
</dbReference>
<accession>A0A1I2VMC4</accession>
<dbReference type="Pfam" id="PF16859">
    <property type="entry name" value="TetR_C_11"/>
    <property type="match status" value="1"/>
</dbReference>
<dbReference type="PANTHER" id="PTHR30055">
    <property type="entry name" value="HTH-TYPE TRANSCRIPTIONAL REGULATOR RUTR"/>
    <property type="match status" value="1"/>
</dbReference>
<evidence type="ECO:0000313" key="9">
    <source>
        <dbReference type="Proteomes" id="UP000533017"/>
    </source>
</evidence>
<evidence type="ECO:0000259" key="5">
    <source>
        <dbReference type="PROSITE" id="PS50977"/>
    </source>
</evidence>
<evidence type="ECO:0000313" key="8">
    <source>
        <dbReference type="Proteomes" id="UP000199052"/>
    </source>
</evidence>
<dbReference type="GO" id="GO:0000976">
    <property type="term" value="F:transcription cis-regulatory region binding"/>
    <property type="evidence" value="ECO:0007669"/>
    <property type="project" value="TreeGrafter"/>
</dbReference>
<proteinExistence type="predicted"/>
<evidence type="ECO:0000256" key="3">
    <source>
        <dbReference type="ARBA" id="ARBA00023163"/>
    </source>
</evidence>
<dbReference type="InterPro" id="IPR011075">
    <property type="entry name" value="TetR_C"/>
</dbReference>
<feature type="DNA-binding region" description="H-T-H motif" evidence="4">
    <location>
        <begin position="36"/>
        <end position="55"/>
    </location>
</feature>
<dbReference type="Proteomes" id="UP000199052">
    <property type="component" value="Unassembled WGS sequence"/>
</dbReference>
<dbReference type="EMBL" id="FOOI01000009">
    <property type="protein sequence ID" value="SFG90280.1"/>
    <property type="molecule type" value="Genomic_DNA"/>
</dbReference>
<dbReference type="Gene3D" id="1.10.10.60">
    <property type="entry name" value="Homeodomain-like"/>
    <property type="match status" value="1"/>
</dbReference>
<dbReference type="InterPro" id="IPR009057">
    <property type="entry name" value="Homeodomain-like_sf"/>
</dbReference>
<protein>
    <submittedName>
        <fullName evidence="6">AcrR family transcriptional regulator</fullName>
    </submittedName>
    <submittedName>
        <fullName evidence="7">DNA-binding transcriptional regulator, AcrR family</fullName>
    </submittedName>
</protein>
<evidence type="ECO:0000313" key="6">
    <source>
        <dbReference type="EMBL" id="NYH83261.1"/>
    </source>
</evidence>
<dbReference type="InterPro" id="IPR050109">
    <property type="entry name" value="HTH-type_TetR-like_transc_reg"/>
</dbReference>
<name>A0A1I2VMC4_9ACTN</name>
<dbReference type="Pfam" id="PF00440">
    <property type="entry name" value="TetR_N"/>
    <property type="match status" value="1"/>
</dbReference>
<dbReference type="InterPro" id="IPR036271">
    <property type="entry name" value="Tet_transcr_reg_TetR-rel_C_sf"/>
</dbReference>